<organism evidence="4">
    <name type="scientific">Musca domestica</name>
    <name type="common">House fly</name>
    <dbReference type="NCBI Taxonomy" id="7370"/>
    <lineage>
        <taxon>Eukaryota</taxon>
        <taxon>Metazoa</taxon>
        <taxon>Ecdysozoa</taxon>
        <taxon>Arthropoda</taxon>
        <taxon>Hexapoda</taxon>
        <taxon>Insecta</taxon>
        <taxon>Pterygota</taxon>
        <taxon>Neoptera</taxon>
        <taxon>Endopterygota</taxon>
        <taxon>Diptera</taxon>
        <taxon>Brachycera</taxon>
        <taxon>Muscomorpha</taxon>
        <taxon>Muscoidea</taxon>
        <taxon>Muscidae</taxon>
        <taxon>Musca</taxon>
    </lineage>
</organism>
<dbReference type="VEuPathDB" id="VectorBase:MDOA016280"/>
<dbReference type="AlphaFoldDB" id="A0A1I8NJS8"/>
<keyword evidence="1" id="KW-0646">Protease inhibitor</keyword>
<evidence type="ECO:0000256" key="2">
    <source>
        <dbReference type="ARBA" id="ARBA00022900"/>
    </source>
</evidence>
<proteinExistence type="predicted"/>
<protein>
    <submittedName>
        <fullName evidence="4">Uncharacterized protein</fullName>
    </submittedName>
</protein>
<keyword evidence="2" id="KW-0722">Serine protease inhibitor</keyword>
<dbReference type="Pfam" id="PF00014">
    <property type="entry name" value="Kunitz_BPTI"/>
    <property type="match status" value="1"/>
</dbReference>
<dbReference type="InterPro" id="IPR050098">
    <property type="entry name" value="TFPI/VKTCI-like"/>
</dbReference>
<dbReference type="PROSITE" id="PS00280">
    <property type="entry name" value="BPTI_KUNITZ_1"/>
    <property type="match status" value="1"/>
</dbReference>
<sequence>MKDIILLTLFIFMAIPGNFTFEIACVLPTAVVGPCKKTIPSWSYDKKTGSCKFFNYGGCEGNSNRFKSLLDCKTKCKPGPFTHPRMA</sequence>
<dbReference type="PANTHER" id="PTHR10083">
    <property type="entry name" value="KUNITZ-TYPE PROTEASE INHIBITOR-RELATED"/>
    <property type="match status" value="1"/>
</dbReference>
<dbReference type="EnsemblMetazoa" id="MDOA016280-RA">
    <property type="protein sequence ID" value="MDOA016280-PA"/>
    <property type="gene ID" value="MDOA016280"/>
</dbReference>
<accession>A0A1I8NJS8</accession>
<reference evidence="4" key="1">
    <citation type="submission" date="2020-05" db="UniProtKB">
        <authorList>
            <consortium name="EnsemblMetazoa"/>
        </authorList>
    </citation>
    <scope>IDENTIFICATION</scope>
    <source>
        <strain evidence="4">Aabys</strain>
    </source>
</reference>
<dbReference type="STRING" id="7370.A0A1I8NJS8"/>
<dbReference type="InterPro" id="IPR036880">
    <property type="entry name" value="Kunitz_BPTI_sf"/>
</dbReference>
<dbReference type="PRINTS" id="PR00759">
    <property type="entry name" value="BASICPTASE"/>
</dbReference>
<dbReference type="CDD" id="cd00109">
    <property type="entry name" value="Kunitz-type"/>
    <property type="match status" value="1"/>
</dbReference>
<evidence type="ECO:0000313" key="4">
    <source>
        <dbReference type="EnsemblMetazoa" id="MDOA016280-PA"/>
    </source>
</evidence>
<dbReference type="GO" id="GO:0004867">
    <property type="term" value="F:serine-type endopeptidase inhibitor activity"/>
    <property type="evidence" value="ECO:0007669"/>
    <property type="project" value="UniProtKB-KW"/>
</dbReference>
<dbReference type="SUPFAM" id="SSF57362">
    <property type="entry name" value="BPTI-like"/>
    <property type="match status" value="1"/>
</dbReference>
<dbReference type="SMART" id="SM00131">
    <property type="entry name" value="KU"/>
    <property type="match status" value="1"/>
</dbReference>
<evidence type="ECO:0000256" key="3">
    <source>
        <dbReference type="ARBA" id="ARBA00023157"/>
    </source>
</evidence>
<name>A0A1I8NJS8_MUSDO</name>
<dbReference type="InterPro" id="IPR020901">
    <property type="entry name" value="Prtase_inh_Kunz-CS"/>
</dbReference>
<dbReference type="FunFam" id="4.10.410.10:FF:000020">
    <property type="entry name" value="Collagen, type VI, alpha 3"/>
    <property type="match status" value="1"/>
</dbReference>
<dbReference type="InterPro" id="IPR002223">
    <property type="entry name" value="Kunitz_BPTI"/>
</dbReference>
<dbReference type="GO" id="GO:0005615">
    <property type="term" value="C:extracellular space"/>
    <property type="evidence" value="ECO:0007669"/>
    <property type="project" value="TreeGrafter"/>
</dbReference>
<evidence type="ECO:0000256" key="1">
    <source>
        <dbReference type="ARBA" id="ARBA00022690"/>
    </source>
</evidence>
<dbReference type="Gene3D" id="4.10.410.10">
    <property type="entry name" value="Pancreatic trypsin inhibitor Kunitz domain"/>
    <property type="match status" value="1"/>
</dbReference>
<dbReference type="VEuPathDB" id="VectorBase:MDOMA2_017646"/>
<keyword evidence="3" id="KW-1015">Disulfide bond</keyword>
<dbReference type="PROSITE" id="PS50279">
    <property type="entry name" value="BPTI_KUNITZ_2"/>
    <property type="match status" value="1"/>
</dbReference>
<dbReference type="PANTHER" id="PTHR10083:SF374">
    <property type="entry name" value="BPTI_KUNITZ INHIBITOR DOMAIN-CONTAINING PROTEIN"/>
    <property type="match status" value="1"/>
</dbReference>